<feature type="domain" description="PilZ" evidence="1">
    <location>
        <begin position="235"/>
        <end position="339"/>
    </location>
</feature>
<evidence type="ECO:0000313" key="3">
    <source>
        <dbReference type="Proteomes" id="UP000272778"/>
    </source>
</evidence>
<sequence length="345" mass="38520">MLAYIKKHESPSLDDYLTIYATQQILNNKYRWRYSRTANPGLRGNTEMNLTRIRPGDIAVGNPAGFSIYSVQGKLLLKSGQLIASQSLLDQALRSGYRDSAEPDNENESANHESTLLFCRSASRVTSAESDAVEWTTHAALPNLAQRVEFFQLSLENSTERLGVNLLGVIPEKAILVGRTADGSPANLVPDTVYDATMFAGTRLFRFQTQLLPDSSAPFDCWFLEYPKGIAQAPVRRHWRVATSVPAKLQSGEYESPVADVTVVNISVTGAGIKAPQNFLALGQYVSLAMNLRVDERMRPVTVYATVRNRRTESSRVHYGLEFVRTADEVRRNLKDFVLEQMAHF</sequence>
<dbReference type="Gene3D" id="2.40.10.220">
    <property type="entry name" value="predicted glycosyltransferase like domains"/>
    <property type="match status" value="1"/>
</dbReference>
<name>A0A3N6MT20_9BURK</name>
<proteinExistence type="predicted"/>
<protein>
    <submittedName>
        <fullName evidence="2">PilZ domain-containing protein</fullName>
    </submittedName>
</protein>
<dbReference type="Proteomes" id="UP000272778">
    <property type="component" value="Unassembled WGS sequence"/>
</dbReference>
<dbReference type="EMBL" id="RQIS01000006">
    <property type="protein sequence ID" value="RQH06928.1"/>
    <property type="molecule type" value="Genomic_DNA"/>
</dbReference>
<keyword evidence="3" id="KW-1185">Reference proteome</keyword>
<accession>A0A3N6MT20</accession>
<dbReference type="SUPFAM" id="SSF141371">
    <property type="entry name" value="PilZ domain-like"/>
    <property type="match status" value="1"/>
</dbReference>
<dbReference type="Pfam" id="PF07238">
    <property type="entry name" value="PilZ"/>
    <property type="match status" value="1"/>
</dbReference>
<comment type="caution">
    <text evidence="2">The sequence shown here is derived from an EMBL/GenBank/DDBJ whole genome shotgun (WGS) entry which is preliminary data.</text>
</comment>
<dbReference type="AlphaFoldDB" id="A0A3N6MT20"/>
<gene>
    <name evidence="2" type="ORF">D1Y85_09565</name>
</gene>
<dbReference type="InterPro" id="IPR009875">
    <property type="entry name" value="PilZ_domain"/>
</dbReference>
<evidence type="ECO:0000259" key="1">
    <source>
        <dbReference type="Pfam" id="PF07238"/>
    </source>
</evidence>
<evidence type="ECO:0000313" key="2">
    <source>
        <dbReference type="EMBL" id="RQH06928.1"/>
    </source>
</evidence>
<reference evidence="2 3" key="1">
    <citation type="submission" date="2018-11" db="EMBL/GenBank/DDBJ databases">
        <title>Paraburkholderia sp. DHOA04, isolated from soil.</title>
        <authorList>
            <person name="Gao Z.-H."/>
            <person name="Qiu L.-H."/>
            <person name="Fu J.-C."/>
        </authorList>
    </citation>
    <scope>NUCLEOTIDE SEQUENCE [LARGE SCALE GENOMIC DNA]</scope>
    <source>
        <strain evidence="2 3">DHOA04</strain>
    </source>
</reference>
<dbReference type="OrthoDB" id="9774747at2"/>
<dbReference type="GO" id="GO:0035438">
    <property type="term" value="F:cyclic-di-GMP binding"/>
    <property type="evidence" value="ECO:0007669"/>
    <property type="project" value="InterPro"/>
</dbReference>
<organism evidence="2 3">
    <name type="scientific">Paraburkholderia dinghuensis</name>
    <dbReference type="NCBI Taxonomy" id="2305225"/>
    <lineage>
        <taxon>Bacteria</taxon>
        <taxon>Pseudomonadati</taxon>
        <taxon>Pseudomonadota</taxon>
        <taxon>Betaproteobacteria</taxon>
        <taxon>Burkholderiales</taxon>
        <taxon>Burkholderiaceae</taxon>
        <taxon>Paraburkholderia</taxon>
    </lineage>
</organism>